<organism evidence="7 8">
    <name type="scientific">Plutella xylostella</name>
    <name type="common">Diamondback moth</name>
    <name type="synonym">Plutella maculipennis</name>
    <dbReference type="NCBI Taxonomy" id="51655"/>
    <lineage>
        <taxon>Eukaryota</taxon>
        <taxon>Metazoa</taxon>
        <taxon>Ecdysozoa</taxon>
        <taxon>Arthropoda</taxon>
        <taxon>Hexapoda</taxon>
        <taxon>Insecta</taxon>
        <taxon>Pterygota</taxon>
        <taxon>Neoptera</taxon>
        <taxon>Endopterygota</taxon>
        <taxon>Lepidoptera</taxon>
        <taxon>Glossata</taxon>
        <taxon>Ditrysia</taxon>
        <taxon>Yponomeutoidea</taxon>
        <taxon>Plutellidae</taxon>
        <taxon>Plutella</taxon>
    </lineage>
</organism>
<dbReference type="Gene3D" id="3.30.160.60">
    <property type="entry name" value="Classic Zinc Finger"/>
    <property type="match status" value="1"/>
</dbReference>
<keyword evidence="3" id="KW-0479">Metal-binding</keyword>
<dbReference type="PANTHER" id="PTHR23110">
    <property type="entry name" value="BTB DOMAIN TRANSCRIPTION FACTOR"/>
    <property type="match status" value="1"/>
</dbReference>
<dbReference type="Pfam" id="PF00651">
    <property type="entry name" value="BTB"/>
    <property type="match status" value="1"/>
</dbReference>
<dbReference type="Gene3D" id="3.30.710.10">
    <property type="entry name" value="Potassium Channel Kv1.1, Chain A"/>
    <property type="match status" value="1"/>
</dbReference>
<feature type="domain" description="C2H2-type" evidence="6">
    <location>
        <begin position="237"/>
        <end position="264"/>
    </location>
</feature>
<comment type="subcellular location">
    <subcellularLocation>
        <location evidence="1">Nucleus</location>
    </subcellularLocation>
</comment>
<dbReference type="PROSITE" id="PS50097">
    <property type="entry name" value="BTB"/>
    <property type="match status" value="1"/>
</dbReference>
<dbReference type="Proteomes" id="UP000823941">
    <property type="component" value="Chromosome 7"/>
</dbReference>
<evidence type="ECO:0000313" key="7">
    <source>
        <dbReference type="EMBL" id="KAG7309418.1"/>
    </source>
</evidence>
<evidence type="ECO:0000259" key="5">
    <source>
        <dbReference type="PROSITE" id="PS50097"/>
    </source>
</evidence>
<dbReference type="InterPro" id="IPR013087">
    <property type="entry name" value="Znf_C2H2_type"/>
</dbReference>
<keyword evidence="8" id="KW-1185">Reference proteome</keyword>
<evidence type="ECO:0000256" key="3">
    <source>
        <dbReference type="PROSITE-ProRule" id="PRU00042"/>
    </source>
</evidence>
<evidence type="ECO:0000313" key="8">
    <source>
        <dbReference type="Proteomes" id="UP000823941"/>
    </source>
</evidence>
<proteinExistence type="predicted"/>
<accession>A0ABQ7QWK9</accession>
<keyword evidence="2" id="KW-0539">Nucleus</keyword>
<gene>
    <name evidence="7" type="ORF">JYU34_005383</name>
</gene>
<feature type="compositionally biased region" description="Low complexity" evidence="4">
    <location>
        <begin position="152"/>
        <end position="171"/>
    </location>
</feature>
<keyword evidence="3" id="KW-0862">Zinc</keyword>
<feature type="domain" description="BTB" evidence="5">
    <location>
        <begin position="34"/>
        <end position="99"/>
    </location>
</feature>
<dbReference type="PROSITE" id="PS50157">
    <property type="entry name" value="ZINC_FINGER_C2H2_2"/>
    <property type="match status" value="1"/>
</dbReference>
<evidence type="ECO:0000256" key="4">
    <source>
        <dbReference type="SAM" id="MobiDB-lite"/>
    </source>
</evidence>
<dbReference type="SMART" id="SM00355">
    <property type="entry name" value="ZnF_C2H2"/>
    <property type="match status" value="2"/>
</dbReference>
<dbReference type="InterPro" id="IPR000210">
    <property type="entry name" value="BTB/POZ_dom"/>
</dbReference>
<dbReference type="PANTHER" id="PTHR23110:SF99">
    <property type="entry name" value="BROAD-COMPLEX CORE PROTEIN ISOFORM 6"/>
    <property type="match status" value="1"/>
</dbReference>
<dbReference type="InterPro" id="IPR036236">
    <property type="entry name" value="Znf_C2H2_sf"/>
</dbReference>
<dbReference type="InterPro" id="IPR051095">
    <property type="entry name" value="Dros_DevTransReg"/>
</dbReference>
<feature type="region of interest" description="Disordered" evidence="4">
    <location>
        <begin position="208"/>
        <end position="229"/>
    </location>
</feature>
<reference evidence="7 8" key="1">
    <citation type="submission" date="2021-06" db="EMBL/GenBank/DDBJ databases">
        <title>A haploid diamondback moth (Plutella xylostella L.) genome assembly resolves 31 chromosomes and identifies a diamide resistance mutation.</title>
        <authorList>
            <person name="Ward C.M."/>
            <person name="Perry K.D."/>
            <person name="Baker G."/>
            <person name="Powis K."/>
            <person name="Heckel D.G."/>
            <person name="Baxter S.W."/>
        </authorList>
    </citation>
    <scope>NUCLEOTIDE SEQUENCE [LARGE SCALE GENOMIC DNA]</scope>
    <source>
        <strain evidence="7 8">LV</strain>
        <tissue evidence="7">Single pupa</tissue>
    </source>
</reference>
<dbReference type="PROSITE" id="PS00028">
    <property type="entry name" value="ZINC_FINGER_C2H2_1"/>
    <property type="match status" value="1"/>
</dbReference>
<evidence type="ECO:0000259" key="6">
    <source>
        <dbReference type="PROSITE" id="PS50157"/>
    </source>
</evidence>
<dbReference type="SMART" id="SM00225">
    <property type="entry name" value="BTB"/>
    <property type="match status" value="1"/>
</dbReference>
<evidence type="ECO:0000256" key="2">
    <source>
        <dbReference type="ARBA" id="ARBA00023242"/>
    </source>
</evidence>
<name>A0ABQ7QWK9_PLUXY</name>
<feature type="compositionally biased region" description="Pro residues" evidence="4">
    <location>
        <begin position="209"/>
        <end position="218"/>
    </location>
</feature>
<evidence type="ECO:0000256" key="1">
    <source>
        <dbReference type="ARBA" id="ARBA00004123"/>
    </source>
</evidence>
<dbReference type="EMBL" id="JAHIBW010000007">
    <property type="protein sequence ID" value="KAG7309418.1"/>
    <property type="molecule type" value="Genomic_DNA"/>
</dbReference>
<dbReference type="SUPFAM" id="SSF57667">
    <property type="entry name" value="beta-beta-alpha zinc fingers"/>
    <property type="match status" value="1"/>
</dbReference>
<comment type="caution">
    <text evidence="7">The sequence shown here is derived from an EMBL/GenBank/DDBJ whole genome shotgun (WGS) entry which is preliminary data.</text>
</comment>
<keyword evidence="3" id="KW-0863">Zinc-finger</keyword>
<dbReference type="InterPro" id="IPR011333">
    <property type="entry name" value="SKP1/BTB/POZ_sf"/>
</dbReference>
<protein>
    <submittedName>
        <fullName evidence="7">Uncharacterized protein</fullName>
    </submittedName>
</protein>
<dbReference type="SUPFAM" id="SSF54695">
    <property type="entry name" value="POZ domain"/>
    <property type="match status" value="1"/>
</dbReference>
<feature type="region of interest" description="Disordered" evidence="4">
    <location>
        <begin position="123"/>
        <end position="182"/>
    </location>
</feature>
<sequence>MDDDQVQQFNLRWHNHQNSVIGALSQMWTTGALTDVTLSANGTILKAHKLVLASCSQYFAQLFKEVDHDSTLVVVLDCGASSLRLLLSFMYSGQVTASRAALPPLLALAAALQVAGFTDASPTFLPAEPETKEDPKPEPISPINLQNKPETNDNSNSLDNNSNFRFNFDDLPGNTERQTEYKHEERLSKLDQIVQNLYSTHRIEGPTLPVLPPVPTTPPVSSSFDETPETRKWRSRVTCPVCHKRLSNQYNLRVHMDTHAGALHACRACDHVSRSRDALRKHRAYRHPPRPSHYWHSLSLSDQYNPRVHMDTHAGALRKHRAYRHPPRLRPSLLSLSDQYSPRVHMDTHALRKHRAYRHPPRPSHLSLSHQYSPRVHMDTHAGALRKHRAYRHPPRPSHLWLSTQYSPRVHMDTLRKHRAYRHPPRPSP</sequence>